<dbReference type="EMBL" id="JAACJM010000186">
    <property type="protein sequence ID" value="KAF5339278.1"/>
    <property type="molecule type" value="Genomic_DNA"/>
</dbReference>
<protein>
    <recommendedName>
        <fullName evidence="1">Deoxyribonuclease NucA/NucB domain-containing protein</fullName>
    </recommendedName>
</protein>
<keyword evidence="3" id="KW-1185">Reference proteome</keyword>
<dbReference type="AlphaFoldDB" id="A0A8H5CEF0"/>
<feature type="domain" description="Deoxyribonuclease NucA/NucB" evidence="1">
    <location>
        <begin position="3"/>
        <end position="107"/>
    </location>
</feature>
<organism evidence="2 3">
    <name type="scientific">Tetrapyrgos nigripes</name>
    <dbReference type="NCBI Taxonomy" id="182062"/>
    <lineage>
        <taxon>Eukaryota</taxon>
        <taxon>Fungi</taxon>
        <taxon>Dikarya</taxon>
        <taxon>Basidiomycota</taxon>
        <taxon>Agaricomycotina</taxon>
        <taxon>Agaricomycetes</taxon>
        <taxon>Agaricomycetidae</taxon>
        <taxon>Agaricales</taxon>
        <taxon>Marasmiineae</taxon>
        <taxon>Marasmiaceae</taxon>
        <taxon>Tetrapyrgos</taxon>
    </lineage>
</organism>
<dbReference type="Pfam" id="PF14040">
    <property type="entry name" value="DNase_NucA_NucB"/>
    <property type="match status" value="1"/>
</dbReference>
<evidence type="ECO:0000259" key="1">
    <source>
        <dbReference type="Pfam" id="PF14040"/>
    </source>
</evidence>
<dbReference type="InterPro" id="IPR029476">
    <property type="entry name" value="DNase_NucA_NucB"/>
</dbReference>
<accession>A0A8H5CEF0</accession>
<reference evidence="2 3" key="1">
    <citation type="journal article" date="2020" name="ISME J.">
        <title>Uncovering the hidden diversity of litter-decomposition mechanisms in mushroom-forming fungi.</title>
        <authorList>
            <person name="Floudas D."/>
            <person name="Bentzer J."/>
            <person name="Ahren D."/>
            <person name="Johansson T."/>
            <person name="Persson P."/>
            <person name="Tunlid A."/>
        </authorList>
    </citation>
    <scope>NUCLEOTIDE SEQUENCE [LARGE SCALE GENOMIC DNA]</scope>
    <source>
        <strain evidence="2 3">CBS 291.85</strain>
    </source>
</reference>
<proteinExistence type="predicted"/>
<dbReference type="OrthoDB" id="3259102at2759"/>
<sequence length="258" mass="28456">MHRDDQNTYTRRRRRAMGCDGITQCGSFGDSCDEIPYASTYDGGIGCFAQRWTAAGGNVNQLMGLGSHVGPFILYTSAYIELSHHAAHGNALETFYGQQNVPNFGVFNVGINYIGGCTASGWCNRLLDAIRGLSGESFNRPVLLPEPMANSMRETIGVSQYTRNPRCPSRGYRHDLADSDADFDINAVNVSVPRIFRNDKGEHFLEMFGTVKEGDPIWVPGDDKSVNGTMSKVVNFTTFEEAFGHIQTRQQAHTEPPS</sequence>
<evidence type="ECO:0000313" key="3">
    <source>
        <dbReference type="Proteomes" id="UP000559256"/>
    </source>
</evidence>
<comment type="caution">
    <text evidence="2">The sequence shown here is derived from an EMBL/GenBank/DDBJ whole genome shotgun (WGS) entry which is preliminary data.</text>
</comment>
<dbReference type="Proteomes" id="UP000559256">
    <property type="component" value="Unassembled WGS sequence"/>
</dbReference>
<gene>
    <name evidence="2" type="ORF">D9758_013300</name>
</gene>
<name>A0A8H5CEF0_9AGAR</name>
<evidence type="ECO:0000313" key="2">
    <source>
        <dbReference type="EMBL" id="KAF5339278.1"/>
    </source>
</evidence>